<organism evidence="1 2">
    <name type="scientific">Eumeta variegata</name>
    <name type="common">Bagworm moth</name>
    <name type="synonym">Eumeta japonica</name>
    <dbReference type="NCBI Taxonomy" id="151549"/>
    <lineage>
        <taxon>Eukaryota</taxon>
        <taxon>Metazoa</taxon>
        <taxon>Ecdysozoa</taxon>
        <taxon>Arthropoda</taxon>
        <taxon>Hexapoda</taxon>
        <taxon>Insecta</taxon>
        <taxon>Pterygota</taxon>
        <taxon>Neoptera</taxon>
        <taxon>Endopterygota</taxon>
        <taxon>Lepidoptera</taxon>
        <taxon>Glossata</taxon>
        <taxon>Ditrysia</taxon>
        <taxon>Tineoidea</taxon>
        <taxon>Psychidae</taxon>
        <taxon>Oiketicinae</taxon>
        <taxon>Eumeta</taxon>
    </lineage>
</organism>
<proteinExistence type="predicted"/>
<sequence>MADRYGHCDLDTEASAPTSDKWAHTLIRLTSRGFRQGCMVSPWLFNLFMGSCLCDLKKYECGLGIGMAEEKLKKNQCGGDAISA</sequence>
<evidence type="ECO:0000313" key="1">
    <source>
        <dbReference type="EMBL" id="GBP10067.1"/>
    </source>
</evidence>
<evidence type="ECO:0000313" key="2">
    <source>
        <dbReference type="Proteomes" id="UP000299102"/>
    </source>
</evidence>
<dbReference type="Proteomes" id="UP000299102">
    <property type="component" value="Unassembled WGS sequence"/>
</dbReference>
<name>A0A4C1T9H2_EUMVA</name>
<dbReference type="AlphaFoldDB" id="A0A4C1T9H2"/>
<keyword evidence="2" id="KW-1185">Reference proteome</keyword>
<accession>A0A4C1T9H2</accession>
<gene>
    <name evidence="1" type="ORF">EVAR_77502_1</name>
</gene>
<comment type="caution">
    <text evidence="1">The sequence shown here is derived from an EMBL/GenBank/DDBJ whole genome shotgun (WGS) entry which is preliminary data.</text>
</comment>
<evidence type="ECO:0008006" key="3">
    <source>
        <dbReference type="Google" id="ProtNLM"/>
    </source>
</evidence>
<dbReference type="OrthoDB" id="425681at2759"/>
<reference evidence="1 2" key="1">
    <citation type="journal article" date="2019" name="Commun. Biol.">
        <title>The bagworm genome reveals a unique fibroin gene that provides high tensile strength.</title>
        <authorList>
            <person name="Kono N."/>
            <person name="Nakamura H."/>
            <person name="Ohtoshi R."/>
            <person name="Tomita M."/>
            <person name="Numata K."/>
            <person name="Arakawa K."/>
        </authorList>
    </citation>
    <scope>NUCLEOTIDE SEQUENCE [LARGE SCALE GENOMIC DNA]</scope>
</reference>
<protein>
    <recommendedName>
        <fullName evidence="3">Reverse transcriptase domain-containing protein</fullName>
    </recommendedName>
</protein>
<dbReference type="EMBL" id="BGZK01000039">
    <property type="protein sequence ID" value="GBP10067.1"/>
    <property type="molecule type" value="Genomic_DNA"/>
</dbReference>